<keyword evidence="4" id="KW-0808">Transferase</keyword>
<dbReference type="PANTHER" id="PTHR46103:SF1">
    <property type="entry name" value="RRNA METHYLTRANSFERASE 1, MITOCHONDRIAL"/>
    <property type="match status" value="1"/>
</dbReference>
<evidence type="ECO:0000256" key="5">
    <source>
        <dbReference type="ARBA" id="ARBA00022691"/>
    </source>
</evidence>
<dbReference type="InterPro" id="IPR029026">
    <property type="entry name" value="tRNA_m1G_MTases_N"/>
</dbReference>
<dbReference type="WBParaSite" id="Csp11.Scaffold628.g7348.t1">
    <property type="protein sequence ID" value="Csp11.Scaffold628.g7348.t1"/>
    <property type="gene ID" value="Csp11.Scaffold628.g7348"/>
</dbReference>
<evidence type="ECO:0000256" key="4">
    <source>
        <dbReference type="ARBA" id="ARBA00022679"/>
    </source>
</evidence>
<dbReference type="InterPro" id="IPR047261">
    <property type="entry name" value="MRM1_MeTrfase_dom"/>
</dbReference>
<dbReference type="eggNOG" id="KOG0838">
    <property type="taxonomic scope" value="Eukaryota"/>
</dbReference>
<keyword evidence="5" id="KW-0949">S-adenosyl-L-methionine</keyword>
<dbReference type="InterPro" id="IPR001537">
    <property type="entry name" value="SpoU_MeTrfase"/>
</dbReference>
<dbReference type="Proteomes" id="UP000095282">
    <property type="component" value="Unplaced"/>
</dbReference>
<dbReference type="FunFam" id="3.40.1280.10:FF:000027">
    <property type="entry name" value="Putative tRNA/rRNA methyltransferase YsgA"/>
    <property type="match status" value="1"/>
</dbReference>
<accession>A0A1I7TMC2</accession>
<evidence type="ECO:0000259" key="6">
    <source>
        <dbReference type="Pfam" id="PF00588"/>
    </source>
</evidence>
<evidence type="ECO:0000256" key="2">
    <source>
        <dbReference type="ARBA" id="ARBA00022552"/>
    </source>
</evidence>
<comment type="similarity">
    <text evidence="1">Belongs to the class IV-like SAM-binding methyltransferase superfamily. RNA methyltransferase TrmH family.</text>
</comment>
<protein>
    <submittedName>
        <fullName evidence="8">SpoU_methylase domain-containing protein</fullName>
    </submittedName>
</protein>
<proteinExistence type="inferred from homology"/>
<dbReference type="AlphaFoldDB" id="A0A1I7TMC2"/>
<dbReference type="GO" id="GO:0003723">
    <property type="term" value="F:RNA binding"/>
    <property type="evidence" value="ECO:0007669"/>
    <property type="project" value="InterPro"/>
</dbReference>
<keyword evidence="3" id="KW-0489">Methyltransferase</keyword>
<evidence type="ECO:0000313" key="7">
    <source>
        <dbReference type="Proteomes" id="UP000095282"/>
    </source>
</evidence>
<evidence type="ECO:0000256" key="3">
    <source>
        <dbReference type="ARBA" id="ARBA00022603"/>
    </source>
</evidence>
<dbReference type="GO" id="GO:0005739">
    <property type="term" value="C:mitochondrion"/>
    <property type="evidence" value="ECO:0007669"/>
    <property type="project" value="TreeGrafter"/>
</dbReference>
<dbReference type="CDD" id="cd18105">
    <property type="entry name" value="SpoU-like_MRM1"/>
    <property type="match status" value="1"/>
</dbReference>
<evidence type="ECO:0000256" key="1">
    <source>
        <dbReference type="ARBA" id="ARBA00007228"/>
    </source>
</evidence>
<dbReference type="InterPro" id="IPR047182">
    <property type="entry name" value="MRM1"/>
</dbReference>
<name>A0A1I7TMC2_9PELO</name>
<keyword evidence="2" id="KW-0698">rRNA processing</keyword>
<dbReference type="PANTHER" id="PTHR46103">
    <property type="entry name" value="RRNA METHYLTRANSFERASE 1, MITOCHONDRIAL"/>
    <property type="match status" value="1"/>
</dbReference>
<dbReference type="InterPro" id="IPR029028">
    <property type="entry name" value="Alpha/beta_knot_MTases"/>
</dbReference>
<dbReference type="Gene3D" id="3.40.1280.10">
    <property type="match status" value="1"/>
</dbReference>
<dbReference type="SUPFAM" id="SSF75217">
    <property type="entry name" value="alpha/beta knot"/>
    <property type="match status" value="1"/>
</dbReference>
<reference evidence="8" key="1">
    <citation type="submission" date="2016-11" db="UniProtKB">
        <authorList>
            <consortium name="WormBaseParasite"/>
        </authorList>
    </citation>
    <scope>IDENTIFICATION</scope>
</reference>
<evidence type="ECO:0000313" key="8">
    <source>
        <dbReference type="WBParaSite" id="Csp11.Scaffold628.g7348.t1"/>
    </source>
</evidence>
<organism evidence="7 8">
    <name type="scientific">Caenorhabditis tropicalis</name>
    <dbReference type="NCBI Taxonomy" id="1561998"/>
    <lineage>
        <taxon>Eukaryota</taxon>
        <taxon>Metazoa</taxon>
        <taxon>Ecdysozoa</taxon>
        <taxon>Nematoda</taxon>
        <taxon>Chromadorea</taxon>
        <taxon>Rhabditida</taxon>
        <taxon>Rhabditina</taxon>
        <taxon>Rhabditomorpha</taxon>
        <taxon>Rhabditoidea</taxon>
        <taxon>Rhabditidae</taxon>
        <taxon>Peloderinae</taxon>
        <taxon>Caenorhabditis</taxon>
    </lineage>
</organism>
<dbReference type="Pfam" id="PF00588">
    <property type="entry name" value="SpoU_methylase"/>
    <property type="match status" value="1"/>
</dbReference>
<dbReference type="GO" id="GO:0016435">
    <property type="term" value="F:rRNA (guanine) methyltransferase activity"/>
    <property type="evidence" value="ECO:0007669"/>
    <property type="project" value="TreeGrafter"/>
</dbReference>
<dbReference type="STRING" id="1561998.A0A1I7TMC2"/>
<feature type="domain" description="tRNA/rRNA methyltransferase SpoU type" evidence="6">
    <location>
        <begin position="16"/>
        <end position="169"/>
    </location>
</feature>
<sequence length="178" mass="19040">MDASTLKFSEIRHKNVSIFVDKVLDPGNLGAIGRSAWYFGADGIGLVKGRGPKSITPSMIKSSCGALEHLPVQQFDNFHEFRDQIKGLGGEIIATCDPLAAEKAGIKVKTLDQWIPSKPVGIVLGDEGIGISRSILNLCDTVISIAPVREGKSNVTSLNVSVVAGIILHHISLQNRTK</sequence>
<keyword evidence="7" id="KW-1185">Reference proteome</keyword>